<keyword evidence="5" id="KW-0677">Repeat</keyword>
<evidence type="ECO:0000256" key="3">
    <source>
        <dbReference type="ARBA" id="ARBA00022475"/>
    </source>
</evidence>
<feature type="transmembrane region" description="Helical" evidence="11">
    <location>
        <begin position="131"/>
        <end position="153"/>
    </location>
</feature>
<dbReference type="Pfam" id="PF00571">
    <property type="entry name" value="CBS"/>
    <property type="match status" value="2"/>
</dbReference>
<evidence type="ECO:0000256" key="6">
    <source>
        <dbReference type="ARBA" id="ARBA00022989"/>
    </source>
</evidence>
<dbReference type="InterPro" id="IPR005170">
    <property type="entry name" value="Transptr-assoc_dom"/>
</dbReference>
<keyword evidence="15" id="KW-1185">Reference proteome</keyword>
<dbReference type="KEGG" id="pbf:CFX0092_A3367"/>
<dbReference type="InterPro" id="IPR044751">
    <property type="entry name" value="Ion_transp-like_CBS"/>
</dbReference>
<keyword evidence="7 9" id="KW-0129">CBS domain</keyword>
<feature type="domain" description="CBS" evidence="12">
    <location>
        <begin position="320"/>
        <end position="377"/>
    </location>
</feature>
<evidence type="ECO:0000256" key="7">
    <source>
        <dbReference type="ARBA" id="ARBA00023122"/>
    </source>
</evidence>
<dbReference type="Gene3D" id="3.10.580.10">
    <property type="entry name" value="CBS-domain"/>
    <property type="match status" value="1"/>
</dbReference>
<dbReference type="Proteomes" id="UP000215027">
    <property type="component" value="Chromosome I"/>
</dbReference>
<name>A0A160T7Z5_9CHLR</name>
<dbReference type="Pfam" id="PF03471">
    <property type="entry name" value="CorC_HlyC"/>
    <property type="match status" value="1"/>
</dbReference>
<dbReference type="RefSeq" id="WP_095044483.1">
    <property type="nucleotide sequence ID" value="NZ_LN890655.1"/>
</dbReference>
<dbReference type="GO" id="GO:0005886">
    <property type="term" value="C:plasma membrane"/>
    <property type="evidence" value="ECO:0007669"/>
    <property type="project" value="UniProtKB-SubCell"/>
</dbReference>
<evidence type="ECO:0000256" key="5">
    <source>
        <dbReference type="ARBA" id="ARBA00022737"/>
    </source>
</evidence>
<dbReference type="OrthoDB" id="9798188at2"/>
<dbReference type="EMBL" id="LN890655">
    <property type="protein sequence ID" value="CUS05245.2"/>
    <property type="molecule type" value="Genomic_DNA"/>
</dbReference>
<dbReference type="SUPFAM" id="SSF54631">
    <property type="entry name" value="CBS-domain pair"/>
    <property type="match status" value="1"/>
</dbReference>
<evidence type="ECO:0000256" key="8">
    <source>
        <dbReference type="ARBA" id="ARBA00023136"/>
    </source>
</evidence>
<keyword evidence="3" id="KW-1003">Cell membrane</keyword>
<dbReference type="SUPFAM" id="SSF56176">
    <property type="entry name" value="FAD-binding/transporter-associated domain-like"/>
    <property type="match status" value="1"/>
</dbReference>
<evidence type="ECO:0000256" key="1">
    <source>
        <dbReference type="ARBA" id="ARBA00004651"/>
    </source>
</evidence>
<dbReference type="InterPro" id="IPR000644">
    <property type="entry name" value="CBS_dom"/>
</dbReference>
<dbReference type="InterPro" id="IPR036318">
    <property type="entry name" value="FAD-bd_PCMH-like_sf"/>
</dbReference>
<organism evidence="14 15">
    <name type="scientific">Candidatus Promineifilum breve</name>
    <dbReference type="NCBI Taxonomy" id="1806508"/>
    <lineage>
        <taxon>Bacteria</taxon>
        <taxon>Bacillati</taxon>
        <taxon>Chloroflexota</taxon>
        <taxon>Ardenticatenia</taxon>
        <taxon>Candidatus Promineifilales</taxon>
        <taxon>Candidatus Promineifilaceae</taxon>
        <taxon>Candidatus Promineifilum</taxon>
    </lineage>
</organism>
<evidence type="ECO:0000256" key="2">
    <source>
        <dbReference type="ARBA" id="ARBA00006337"/>
    </source>
</evidence>
<keyword evidence="8 10" id="KW-0472">Membrane</keyword>
<sequence>MIKLVLLGLGLPGIGLFMASLAAAESLPSVVDLIVPMLIILLLVIINGVFVAAEFAIIGVRDTQMEQMADEGNAVAGNVLRILELRPQLDHYIATAQLGITLASLGLAMYGEPAIGHFVEPYLETLGGVTPSTAATISYIIALALLTYLHVVLGEMVPKALALANPSAMALSLDRMMRLTGSLFGYPVRFLNHVGNLLLRLFRIPPAQGHERLMAAEELELIVAESTEGGLIEADEQKIIRNIFDFSERIVGQVMTPRRRVQALAVNYEQAELIRVVTESRHSRFPVYDTDFDHIVGILHLKDLLRLTLRPNGPFDLRLILRTAPEVPEDYRVDRLLAAFKKERLHMAIVRDEFGGLAGVVTLEDLVEEIVGEVRDEFDVEREPYDKKGPGHLEVSGDYLLDDLSDDVYLGEDDELPDVETVGGLIVALLGRPPVNGDIVTFQNNIRFTILDTDNLAVMRARVEYPTAGKAAGPARDDDKEEE</sequence>
<dbReference type="InterPro" id="IPR016169">
    <property type="entry name" value="FAD-bd_PCMH_sub2"/>
</dbReference>
<dbReference type="Gene3D" id="3.30.465.10">
    <property type="match status" value="1"/>
</dbReference>
<dbReference type="InterPro" id="IPR051676">
    <property type="entry name" value="UPF0053_domain"/>
</dbReference>
<comment type="similarity">
    <text evidence="2">Belongs to the UPF0053 family.</text>
</comment>
<evidence type="ECO:0000259" key="12">
    <source>
        <dbReference type="PROSITE" id="PS51371"/>
    </source>
</evidence>
<evidence type="ECO:0000256" key="10">
    <source>
        <dbReference type="PROSITE-ProRule" id="PRU01193"/>
    </source>
</evidence>
<feature type="domain" description="CBS" evidence="12">
    <location>
        <begin position="255"/>
        <end position="315"/>
    </location>
</feature>
<evidence type="ECO:0000256" key="11">
    <source>
        <dbReference type="SAM" id="Phobius"/>
    </source>
</evidence>
<dbReference type="PANTHER" id="PTHR43099:SF5">
    <property type="entry name" value="HLYC_CORC FAMILY TRANSPORTER"/>
    <property type="match status" value="1"/>
</dbReference>
<accession>A0A160T7Z5</accession>
<evidence type="ECO:0000313" key="15">
    <source>
        <dbReference type="Proteomes" id="UP000215027"/>
    </source>
</evidence>
<evidence type="ECO:0000259" key="13">
    <source>
        <dbReference type="PROSITE" id="PS51846"/>
    </source>
</evidence>
<evidence type="ECO:0000256" key="4">
    <source>
        <dbReference type="ARBA" id="ARBA00022692"/>
    </source>
</evidence>
<proteinExistence type="inferred from homology"/>
<comment type="subcellular location">
    <subcellularLocation>
        <location evidence="1">Cell membrane</location>
        <topology evidence="1">Multi-pass membrane protein</topology>
    </subcellularLocation>
</comment>
<dbReference type="CDD" id="cd04590">
    <property type="entry name" value="CBS_pair_CorC_HlyC_assoc"/>
    <property type="match status" value="1"/>
</dbReference>
<dbReference type="PROSITE" id="PS51846">
    <property type="entry name" value="CNNM"/>
    <property type="match status" value="1"/>
</dbReference>
<dbReference type="AlphaFoldDB" id="A0A160T7Z5"/>
<dbReference type="InterPro" id="IPR002550">
    <property type="entry name" value="CNNM"/>
</dbReference>
<dbReference type="Pfam" id="PF01595">
    <property type="entry name" value="CNNM"/>
    <property type="match status" value="1"/>
</dbReference>
<gene>
    <name evidence="14" type="ORF">CFX0092_A3367</name>
</gene>
<dbReference type="InterPro" id="IPR046342">
    <property type="entry name" value="CBS_dom_sf"/>
</dbReference>
<protein>
    <recommendedName>
        <fullName evidence="16">HlyC/CorC family transporter</fullName>
    </recommendedName>
</protein>
<feature type="domain" description="CNNM transmembrane" evidence="13">
    <location>
        <begin position="29"/>
        <end position="236"/>
    </location>
</feature>
<keyword evidence="4 10" id="KW-0812">Transmembrane</keyword>
<dbReference type="PANTHER" id="PTHR43099">
    <property type="entry name" value="UPF0053 PROTEIN YRKA"/>
    <property type="match status" value="1"/>
</dbReference>
<reference evidence="14" key="1">
    <citation type="submission" date="2016-01" db="EMBL/GenBank/DDBJ databases">
        <authorList>
            <person name="Mcilroy J.S."/>
            <person name="Karst M S."/>
            <person name="Albertsen M."/>
        </authorList>
    </citation>
    <scope>NUCLEOTIDE SEQUENCE</scope>
    <source>
        <strain evidence="14">Cfx-K</strain>
    </source>
</reference>
<evidence type="ECO:0008006" key="16">
    <source>
        <dbReference type="Google" id="ProtNLM"/>
    </source>
</evidence>
<feature type="transmembrane region" description="Helical" evidence="11">
    <location>
        <begin position="34"/>
        <end position="58"/>
    </location>
</feature>
<evidence type="ECO:0000256" key="9">
    <source>
        <dbReference type="PROSITE-ProRule" id="PRU00703"/>
    </source>
</evidence>
<dbReference type="GO" id="GO:0050660">
    <property type="term" value="F:flavin adenine dinucleotide binding"/>
    <property type="evidence" value="ECO:0007669"/>
    <property type="project" value="InterPro"/>
</dbReference>
<dbReference type="SMART" id="SM01091">
    <property type="entry name" value="CorC_HlyC"/>
    <property type="match status" value="1"/>
</dbReference>
<keyword evidence="6 10" id="KW-1133">Transmembrane helix</keyword>
<dbReference type="FunFam" id="3.10.580.10:FF:000002">
    <property type="entry name" value="Magnesium/cobalt efflux protein CorC"/>
    <property type="match status" value="1"/>
</dbReference>
<dbReference type="PROSITE" id="PS51371">
    <property type="entry name" value="CBS"/>
    <property type="match status" value="2"/>
</dbReference>
<evidence type="ECO:0000313" key="14">
    <source>
        <dbReference type="EMBL" id="CUS05245.2"/>
    </source>
</evidence>